<organism evidence="1">
    <name type="scientific">Anguilla anguilla</name>
    <name type="common">European freshwater eel</name>
    <name type="synonym">Muraena anguilla</name>
    <dbReference type="NCBI Taxonomy" id="7936"/>
    <lineage>
        <taxon>Eukaryota</taxon>
        <taxon>Metazoa</taxon>
        <taxon>Chordata</taxon>
        <taxon>Craniata</taxon>
        <taxon>Vertebrata</taxon>
        <taxon>Euteleostomi</taxon>
        <taxon>Actinopterygii</taxon>
        <taxon>Neopterygii</taxon>
        <taxon>Teleostei</taxon>
        <taxon>Anguilliformes</taxon>
        <taxon>Anguillidae</taxon>
        <taxon>Anguilla</taxon>
    </lineage>
</organism>
<name>A0A0E9S6W9_ANGAN</name>
<dbReference type="AlphaFoldDB" id="A0A0E9S6W9"/>
<proteinExistence type="predicted"/>
<protein>
    <submittedName>
        <fullName evidence="1">Uncharacterized protein</fullName>
    </submittedName>
</protein>
<reference evidence="1" key="1">
    <citation type="submission" date="2014-11" db="EMBL/GenBank/DDBJ databases">
        <authorList>
            <person name="Amaro Gonzalez C."/>
        </authorList>
    </citation>
    <scope>NUCLEOTIDE SEQUENCE</scope>
</reference>
<sequence>MLCPFAVTRSRPNQTPMGDFGQTCWTAFSTTIIKTPNKGISFERMVFHPSSTVPETSRICAKVFWQLMVAQHLTKAAFPPQELYPGTRNLLRNSVRSTAGTRV</sequence>
<dbReference type="EMBL" id="GBXM01071630">
    <property type="protein sequence ID" value="JAH36947.1"/>
    <property type="molecule type" value="Transcribed_RNA"/>
</dbReference>
<accession>A0A0E9S6W9</accession>
<reference evidence="1" key="2">
    <citation type="journal article" date="2015" name="Fish Shellfish Immunol.">
        <title>Early steps in the European eel (Anguilla anguilla)-Vibrio vulnificus interaction in the gills: Role of the RtxA13 toxin.</title>
        <authorList>
            <person name="Callol A."/>
            <person name="Pajuelo D."/>
            <person name="Ebbesson L."/>
            <person name="Teles M."/>
            <person name="MacKenzie S."/>
            <person name="Amaro C."/>
        </authorList>
    </citation>
    <scope>NUCLEOTIDE SEQUENCE</scope>
</reference>
<evidence type="ECO:0000313" key="1">
    <source>
        <dbReference type="EMBL" id="JAH36947.1"/>
    </source>
</evidence>